<keyword evidence="2" id="KW-1185">Reference proteome</keyword>
<name>A0A7J6WSY2_THATH</name>
<accession>A0A7J6WSY2</accession>
<comment type="caution">
    <text evidence="1">The sequence shown here is derived from an EMBL/GenBank/DDBJ whole genome shotgun (WGS) entry which is preliminary data.</text>
</comment>
<feature type="non-terminal residue" evidence="1">
    <location>
        <position position="1"/>
    </location>
</feature>
<proteinExistence type="predicted"/>
<reference evidence="1 2" key="1">
    <citation type="submission" date="2020-06" db="EMBL/GenBank/DDBJ databases">
        <title>Transcriptomic and genomic resources for Thalictrum thalictroides and T. hernandezii: Facilitating candidate gene discovery in an emerging model plant lineage.</title>
        <authorList>
            <person name="Arias T."/>
            <person name="Riano-Pachon D.M."/>
            <person name="Di Stilio V.S."/>
        </authorList>
    </citation>
    <scope>NUCLEOTIDE SEQUENCE [LARGE SCALE GENOMIC DNA]</scope>
    <source>
        <strain evidence="2">cv. WT478/WT964</strain>
        <tissue evidence="1">Leaves</tissue>
    </source>
</reference>
<dbReference type="OrthoDB" id="288590at2759"/>
<sequence>GYQRVGENVTKGKPDMHEAIDARKFTQDATYAVWGGGALDSVSHQITLF</sequence>
<dbReference type="EMBL" id="JABWDY010010673">
    <property type="protein sequence ID" value="KAF5200501.1"/>
    <property type="molecule type" value="Genomic_DNA"/>
</dbReference>
<evidence type="ECO:0000313" key="1">
    <source>
        <dbReference type="EMBL" id="KAF5200501.1"/>
    </source>
</evidence>
<evidence type="ECO:0000313" key="2">
    <source>
        <dbReference type="Proteomes" id="UP000554482"/>
    </source>
</evidence>
<dbReference type="Proteomes" id="UP000554482">
    <property type="component" value="Unassembled WGS sequence"/>
</dbReference>
<protein>
    <submittedName>
        <fullName evidence="1">Uncharacterized protein</fullName>
    </submittedName>
</protein>
<dbReference type="AlphaFoldDB" id="A0A7J6WSY2"/>
<gene>
    <name evidence="1" type="ORF">FRX31_009912</name>
</gene>
<organism evidence="1 2">
    <name type="scientific">Thalictrum thalictroides</name>
    <name type="common">Rue-anemone</name>
    <name type="synonym">Anemone thalictroides</name>
    <dbReference type="NCBI Taxonomy" id="46969"/>
    <lineage>
        <taxon>Eukaryota</taxon>
        <taxon>Viridiplantae</taxon>
        <taxon>Streptophyta</taxon>
        <taxon>Embryophyta</taxon>
        <taxon>Tracheophyta</taxon>
        <taxon>Spermatophyta</taxon>
        <taxon>Magnoliopsida</taxon>
        <taxon>Ranunculales</taxon>
        <taxon>Ranunculaceae</taxon>
        <taxon>Thalictroideae</taxon>
        <taxon>Thalictrum</taxon>
    </lineage>
</organism>